<feature type="compositionally biased region" description="Polar residues" evidence="1">
    <location>
        <begin position="24"/>
        <end position="33"/>
    </location>
</feature>
<sequence>MAKARGAGFGGGTCAHFRPWPTARANTTPTSQDARLGGKTFQRLYQRPGECRAGIHND</sequence>
<evidence type="ECO:0000256" key="1">
    <source>
        <dbReference type="SAM" id="MobiDB-lite"/>
    </source>
</evidence>
<accession>A0A3M7M4G5</accession>
<dbReference type="AlphaFoldDB" id="A0A3M7M4G5"/>
<feature type="region of interest" description="Disordered" evidence="1">
    <location>
        <begin position="1"/>
        <end position="36"/>
    </location>
</feature>
<protein>
    <submittedName>
        <fullName evidence="2">Uncharacterized protein</fullName>
    </submittedName>
</protein>
<evidence type="ECO:0000313" key="3">
    <source>
        <dbReference type="Proteomes" id="UP000265663"/>
    </source>
</evidence>
<gene>
    <name evidence="2" type="ORF">GMOD_00006210</name>
</gene>
<reference evidence="2 3" key="1">
    <citation type="journal article" date="2014" name="PLoS ONE">
        <title>De novo Genome Assembly of the Fungal Plant Pathogen Pyrenophora semeniperda.</title>
        <authorList>
            <person name="Soliai M.M."/>
            <person name="Meyer S.E."/>
            <person name="Udall J.A."/>
            <person name="Elzinga D.E."/>
            <person name="Hermansen R.A."/>
            <person name="Bodily P.M."/>
            <person name="Hart A.A."/>
            <person name="Coleman C.E."/>
        </authorList>
    </citation>
    <scope>NUCLEOTIDE SEQUENCE [LARGE SCALE GENOMIC DNA]</scope>
    <source>
        <strain evidence="2 3">CCB06</strain>
        <tissue evidence="2">Mycelium</tissue>
    </source>
</reference>
<dbReference type="EMBL" id="KE747818">
    <property type="protein sequence ID" value="RMZ69407.1"/>
    <property type="molecule type" value="Genomic_DNA"/>
</dbReference>
<organism evidence="2 3">
    <name type="scientific">Pyrenophora seminiperda CCB06</name>
    <dbReference type="NCBI Taxonomy" id="1302712"/>
    <lineage>
        <taxon>Eukaryota</taxon>
        <taxon>Fungi</taxon>
        <taxon>Dikarya</taxon>
        <taxon>Ascomycota</taxon>
        <taxon>Pezizomycotina</taxon>
        <taxon>Dothideomycetes</taxon>
        <taxon>Pleosporomycetidae</taxon>
        <taxon>Pleosporales</taxon>
        <taxon>Pleosporineae</taxon>
        <taxon>Pleosporaceae</taxon>
        <taxon>Pyrenophora</taxon>
    </lineage>
</organism>
<name>A0A3M7M4G5_9PLEO</name>
<evidence type="ECO:0000313" key="2">
    <source>
        <dbReference type="EMBL" id="RMZ69407.1"/>
    </source>
</evidence>
<proteinExistence type="predicted"/>
<dbReference type="Proteomes" id="UP000265663">
    <property type="component" value="Unassembled WGS sequence"/>
</dbReference>
<keyword evidence="3" id="KW-1185">Reference proteome</keyword>